<keyword evidence="3" id="KW-1185">Reference proteome</keyword>
<dbReference type="AlphaFoldDB" id="A0A510UUQ1"/>
<comment type="caution">
    <text evidence="2">The sequence shown here is derived from an EMBL/GenBank/DDBJ whole genome shotgun (WGS) entry which is preliminary data.</text>
</comment>
<accession>A0A510UUQ1</accession>
<dbReference type="Proteomes" id="UP000321386">
    <property type="component" value="Unassembled WGS sequence"/>
</dbReference>
<name>A0A510UUQ1_9CELL</name>
<dbReference type="OrthoDB" id="2870732at2"/>
<evidence type="ECO:0000256" key="1">
    <source>
        <dbReference type="SAM" id="SignalP"/>
    </source>
</evidence>
<protein>
    <submittedName>
        <fullName evidence="2">Uncharacterized protein</fullName>
    </submittedName>
</protein>
<gene>
    <name evidence="2" type="ORF">CPE01_21470</name>
</gene>
<proteinExistence type="predicted"/>
<feature type="chain" id="PRO_5021934691" evidence="1">
    <location>
        <begin position="25"/>
        <end position="167"/>
    </location>
</feature>
<keyword evidence="1" id="KW-0732">Signal</keyword>
<evidence type="ECO:0000313" key="3">
    <source>
        <dbReference type="Proteomes" id="UP000321386"/>
    </source>
</evidence>
<organism evidence="2 3">
    <name type="scientific">Cellulomonas persica</name>
    <dbReference type="NCBI Taxonomy" id="76861"/>
    <lineage>
        <taxon>Bacteria</taxon>
        <taxon>Bacillati</taxon>
        <taxon>Actinomycetota</taxon>
        <taxon>Actinomycetes</taxon>
        <taxon>Micrococcales</taxon>
        <taxon>Cellulomonadaceae</taxon>
        <taxon>Cellulomonas</taxon>
    </lineage>
</organism>
<feature type="signal peptide" evidence="1">
    <location>
        <begin position="1"/>
        <end position="24"/>
    </location>
</feature>
<sequence length="167" mass="17448">MKRLISVGVVSLGLVLGTGLSAQAVSDDNSASVPGGGTITSNIWRGSLSSSGNTYRWDYQVSAVYSGAQTVTSIRTKWTLGACMQNSASFTIGVSVDGFTVGAGSSWTCGDVTAYWTNTNGAKSSSWRSTAVAAPSKYYQSNSIWGKNVARVYTKGYAQPKEVTASV</sequence>
<dbReference type="EMBL" id="BJUA01000009">
    <property type="protein sequence ID" value="GEK18414.1"/>
    <property type="molecule type" value="Genomic_DNA"/>
</dbReference>
<evidence type="ECO:0000313" key="2">
    <source>
        <dbReference type="EMBL" id="GEK18414.1"/>
    </source>
</evidence>
<reference evidence="2 3" key="1">
    <citation type="submission" date="2019-07" db="EMBL/GenBank/DDBJ databases">
        <title>Whole genome shotgun sequence of Cellulomonas persica NBRC 101101.</title>
        <authorList>
            <person name="Hosoyama A."/>
            <person name="Uohara A."/>
            <person name="Ohji S."/>
            <person name="Ichikawa N."/>
        </authorList>
    </citation>
    <scope>NUCLEOTIDE SEQUENCE [LARGE SCALE GENOMIC DNA]</scope>
    <source>
        <strain evidence="2 3">NBRC 101101</strain>
    </source>
</reference>